<gene>
    <name evidence="1" type="ORF">ACFFQA_06790</name>
</gene>
<organism evidence="1 2">
    <name type="scientific">Allokutzneria oryzae</name>
    <dbReference type="NCBI Taxonomy" id="1378989"/>
    <lineage>
        <taxon>Bacteria</taxon>
        <taxon>Bacillati</taxon>
        <taxon>Actinomycetota</taxon>
        <taxon>Actinomycetes</taxon>
        <taxon>Pseudonocardiales</taxon>
        <taxon>Pseudonocardiaceae</taxon>
        <taxon>Allokutzneria</taxon>
    </lineage>
</organism>
<dbReference type="EMBL" id="JBHLZU010000005">
    <property type="protein sequence ID" value="MFB9903638.1"/>
    <property type="molecule type" value="Genomic_DNA"/>
</dbReference>
<sequence>MDGYGWAHRVLDDVVLGERAARDIRYYVETRAGRRYERLDEGTGLGEDADAFTAADVVATMALSLPWHGYSALSHLNACLDNLNAMLAEVPHTPMHEADAADYAPDGPADRMWQALTDLDGITPVIAGKLLARKRPHHVPVHDRLVLGVLGQPEDLWLCLHSWFAADPARAAGVAEVRERSGLCAASSLLRCVDIALWMYGKRLAPVLQVVPMP</sequence>
<accession>A0ABV5ZRW8</accession>
<evidence type="ECO:0000313" key="1">
    <source>
        <dbReference type="EMBL" id="MFB9903638.1"/>
    </source>
</evidence>
<dbReference type="InterPro" id="IPR046275">
    <property type="entry name" value="DUF6308"/>
</dbReference>
<reference evidence="1 2" key="1">
    <citation type="submission" date="2024-09" db="EMBL/GenBank/DDBJ databases">
        <authorList>
            <person name="Sun Q."/>
            <person name="Mori K."/>
        </authorList>
    </citation>
    <scope>NUCLEOTIDE SEQUENCE [LARGE SCALE GENOMIC DNA]</scope>
    <source>
        <strain evidence="1 2">TBRC 7907</strain>
    </source>
</reference>
<protein>
    <submittedName>
        <fullName evidence="1">DUF6308 family protein</fullName>
    </submittedName>
</protein>
<dbReference type="Proteomes" id="UP001589693">
    <property type="component" value="Unassembled WGS sequence"/>
</dbReference>
<evidence type="ECO:0000313" key="2">
    <source>
        <dbReference type="Proteomes" id="UP001589693"/>
    </source>
</evidence>
<dbReference type="RefSeq" id="WP_377850781.1">
    <property type="nucleotide sequence ID" value="NZ_JBHLZU010000005.1"/>
</dbReference>
<name>A0ABV5ZRW8_9PSEU</name>
<comment type="caution">
    <text evidence="1">The sequence shown here is derived from an EMBL/GenBank/DDBJ whole genome shotgun (WGS) entry which is preliminary data.</text>
</comment>
<keyword evidence="2" id="KW-1185">Reference proteome</keyword>
<dbReference type="Pfam" id="PF19827">
    <property type="entry name" value="DUF6308"/>
    <property type="match status" value="1"/>
</dbReference>
<proteinExistence type="predicted"/>